<accession>A0A0L8HM38</accession>
<proteinExistence type="predicted"/>
<sequence>MRGKYLNKPSQCLVPILLNLVKEKVVCSKCRLNTAAFKCTCKYMILGFCLMLLALHES</sequence>
<reference evidence="1" key="1">
    <citation type="submission" date="2015-07" db="EMBL/GenBank/DDBJ databases">
        <title>MeaNS - Measles Nucleotide Surveillance Program.</title>
        <authorList>
            <person name="Tran T."/>
            <person name="Druce J."/>
        </authorList>
    </citation>
    <scope>NUCLEOTIDE SEQUENCE</scope>
    <source>
        <strain evidence="1">UCB-OBI-ISO-001</strain>
        <tissue evidence="1">Gonad</tissue>
    </source>
</reference>
<dbReference type="AlphaFoldDB" id="A0A0L8HM38"/>
<name>A0A0L8HM38_OCTBM</name>
<organism evidence="1">
    <name type="scientific">Octopus bimaculoides</name>
    <name type="common">California two-spotted octopus</name>
    <dbReference type="NCBI Taxonomy" id="37653"/>
    <lineage>
        <taxon>Eukaryota</taxon>
        <taxon>Metazoa</taxon>
        <taxon>Spiralia</taxon>
        <taxon>Lophotrochozoa</taxon>
        <taxon>Mollusca</taxon>
        <taxon>Cephalopoda</taxon>
        <taxon>Coleoidea</taxon>
        <taxon>Octopodiformes</taxon>
        <taxon>Octopoda</taxon>
        <taxon>Incirrata</taxon>
        <taxon>Octopodidae</taxon>
        <taxon>Octopus</taxon>
    </lineage>
</organism>
<dbReference type="EMBL" id="KQ417791">
    <property type="protein sequence ID" value="KOF90301.1"/>
    <property type="molecule type" value="Genomic_DNA"/>
</dbReference>
<evidence type="ECO:0000313" key="1">
    <source>
        <dbReference type="EMBL" id="KOF90301.1"/>
    </source>
</evidence>
<protein>
    <submittedName>
        <fullName evidence="1">Uncharacterized protein</fullName>
    </submittedName>
</protein>
<gene>
    <name evidence="1" type="ORF">OCBIM_22011371mg</name>
</gene>